<dbReference type="PANTHER" id="PTHR30537:SF71">
    <property type="entry name" value="TRANSCRIPTIONAL REGULATORY PROTEIN"/>
    <property type="match status" value="1"/>
</dbReference>
<keyword evidence="7" id="KW-1185">Reference proteome</keyword>
<accession>A0A2U1V3Z3</accession>
<organism evidence="6 7">
    <name type="scientific">Teichococcus aestuarii</name>
    <dbReference type="NCBI Taxonomy" id="568898"/>
    <lineage>
        <taxon>Bacteria</taxon>
        <taxon>Pseudomonadati</taxon>
        <taxon>Pseudomonadota</taxon>
        <taxon>Alphaproteobacteria</taxon>
        <taxon>Acetobacterales</taxon>
        <taxon>Roseomonadaceae</taxon>
        <taxon>Roseomonas</taxon>
    </lineage>
</organism>
<dbReference type="InterPro" id="IPR005119">
    <property type="entry name" value="LysR_subst-bd"/>
</dbReference>
<comment type="similarity">
    <text evidence="1">Belongs to the LysR transcriptional regulatory family.</text>
</comment>
<comment type="caution">
    <text evidence="6">The sequence shown here is derived from an EMBL/GenBank/DDBJ whole genome shotgun (WGS) entry which is preliminary data.</text>
</comment>
<dbReference type="InterPro" id="IPR036388">
    <property type="entry name" value="WH-like_DNA-bd_sf"/>
</dbReference>
<dbReference type="FunFam" id="1.10.10.10:FF:000001">
    <property type="entry name" value="LysR family transcriptional regulator"/>
    <property type="match status" value="1"/>
</dbReference>
<evidence type="ECO:0000256" key="3">
    <source>
        <dbReference type="ARBA" id="ARBA00023125"/>
    </source>
</evidence>
<dbReference type="Gene3D" id="1.10.10.10">
    <property type="entry name" value="Winged helix-like DNA-binding domain superfamily/Winged helix DNA-binding domain"/>
    <property type="match status" value="1"/>
</dbReference>
<dbReference type="Gene3D" id="3.40.190.290">
    <property type="match status" value="1"/>
</dbReference>
<dbReference type="RefSeq" id="WP_109517035.1">
    <property type="nucleotide sequence ID" value="NZ_PDOA01000006.1"/>
</dbReference>
<dbReference type="GO" id="GO:0006351">
    <property type="term" value="P:DNA-templated transcription"/>
    <property type="evidence" value="ECO:0007669"/>
    <property type="project" value="TreeGrafter"/>
</dbReference>
<gene>
    <name evidence="6" type="ORF">CR165_10960</name>
</gene>
<dbReference type="GO" id="GO:0003700">
    <property type="term" value="F:DNA-binding transcription factor activity"/>
    <property type="evidence" value="ECO:0007669"/>
    <property type="project" value="InterPro"/>
</dbReference>
<dbReference type="SUPFAM" id="SSF46785">
    <property type="entry name" value="Winged helix' DNA-binding domain"/>
    <property type="match status" value="1"/>
</dbReference>
<dbReference type="PROSITE" id="PS50931">
    <property type="entry name" value="HTH_LYSR"/>
    <property type="match status" value="1"/>
</dbReference>
<keyword evidence="2" id="KW-0805">Transcription regulation</keyword>
<dbReference type="InterPro" id="IPR058163">
    <property type="entry name" value="LysR-type_TF_proteobact-type"/>
</dbReference>
<name>A0A2U1V3Z3_9PROT</name>
<dbReference type="SUPFAM" id="SSF53850">
    <property type="entry name" value="Periplasmic binding protein-like II"/>
    <property type="match status" value="1"/>
</dbReference>
<dbReference type="Pfam" id="PF03466">
    <property type="entry name" value="LysR_substrate"/>
    <property type="match status" value="1"/>
</dbReference>
<keyword evidence="4" id="KW-0804">Transcription</keyword>
<protein>
    <submittedName>
        <fullName evidence="6">LysR family transcriptional regulator</fullName>
    </submittedName>
</protein>
<evidence type="ECO:0000256" key="1">
    <source>
        <dbReference type="ARBA" id="ARBA00009437"/>
    </source>
</evidence>
<dbReference type="InterPro" id="IPR036390">
    <property type="entry name" value="WH_DNA-bd_sf"/>
</dbReference>
<dbReference type="OrthoDB" id="9812435at2"/>
<evidence type="ECO:0000259" key="5">
    <source>
        <dbReference type="PROSITE" id="PS50931"/>
    </source>
</evidence>
<proteinExistence type="inferred from homology"/>
<dbReference type="FunFam" id="3.40.190.290:FF:000001">
    <property type="entry name" value="Transcriptional regulator, LysR family"/>
    <property type="match status" value="1"/>
</dbReference>
<dbReference type="GO" id="GO:0043565">
    <property type="term" value="F:sequence-specific DNA binding"/>
    <property type="evidence" value="ECO:0007669"/>
    <property type="project" value="TreeGrafter"/>
</dbReference>
<dbReference type="AlphaFoldDB" id="A0A2U1V3Z3"/>
<dbReference type="InterPro" id="IPR000847">
    <property type="entry name" value="LysR_HTH_N"/>
</dbReference>
<keyword evidence="3" id="KW-0238">DNA-binding</keyword>
<dbReference type="EMBL" id="PDOA01000006">
    <property type="protein sequence ID" value="PWC28640.1"/>
    <property type="molecule type" value="Genomic_DNA"/>
</dbReference>
<reference evidence="7" key="1">
    <citation type="submission" date="2017-10" db="EMBL/GenBank/DDBJ databases">
        <authorList>
            <person name="Toshchakov S.V."/>
            <person name="Goeva M.A."/>
        </authorList>
    </citation>
    <scope>NUCLEOTIDE SEQUENCE [LARGE SCALE GENOMIC DNA]</scope>
    <source>
        <strain evidence="7">JR1/69-1-13</strain>
    </source>
</reference>
<feature type="domain" description="HTH lysR-type" evidence="5">
    <location>
        <begin position="1"/>
        <end position="60"/>
    </location>
</feature>
<dbReference type="PANTHER" id="PTHR30537">
    <property type="entry name" value="HTH-TYPE TRANSCRIPTIONAL REGULATOR"/>
    <property type="match status" value="1"/>
</dbReference>
<sequence>MNNRAGEMEAFALAAELGSFSAAGRRLGLSPSAVSKLVARVEDRLGARLLLRSTRALRLTPEGEAYLARAQHILAEIDAAERAVASGAGAVPRGKLRVSASVGFGVSCVVPLVPAFLALHPAVQLDLSLSDGLVDLVEDRTDIAIRSGPLRDSALKARLLMRSRRVIVAAPAYLARHGVPERPQDLMRHNCLGFNFRRSLEGWPFRDPGGTEAYTLAVPGNVQANNGATHLQLCRAGLGLARLGAFHVEKDIAQGRLVPVLEAYNAGETEEINALHLGHAHLAARIRAFIDFLARHLSAPHLSG</sequence>
<evidence type="ECO:0000256" key="2">
    <source>
        <dbReference type="ARBA" id="ARBA00023015"/>
    </source>
</evidence>
<dbReference type="Pfam" id="PF00126">
    <property type="entry name" value="HTH_1"/>
    <property type="match status" value="1"/>
</dbReference>
<evidence type="ECO:0000256" key="4">
    <source>
        <dbReference type="ARBA" id="ARBA00023163"/>
    </source>
</evidence>
<evidence type="ECO:0000313" key="7">
    <source>
        <dbReference type="Proteomes" id="UP000245048"/>
    </source>
</evidence>
<dbReference type="Proteomes" id="UP000245048">
    <property type="component" value="Unassembled WGS sequence"/>
</dbReference>
<evidence type="ECO:0000313" key="6">
    <source>
        <dbReference type="EMBL" id="PWC28640.1"/>
    </source>
</evidence>